<dbReference type="Pfam" id="PF14606">
    <property type="entry name" value="Lipase_GDSL_3"/>
    <property type="match status" value="1"/>
</dbReference>
<sequence length="344" mass="37501">MERSVRPDHDALIWEGAIEVVHGPDGSRPWRLPYSKIELFPTESLRAHAAMCAGVRIVFDTDSTTVAGSAAAPVDQVLSPVDLVVDGGAAMSTRVDEDGRFQFSGLPAGRKRVELWLPQYGDFRLLSLGVDERSEIWRPEHPPRPRLLVYGSSITHCRDALSPTQTWPALLASEFGADLTCLGLDGQCHLDPMVARVLSARPAELIVACLGINVHGNGSYNSRSFLPTVLGFLSTLRDGHPDIPIVVLSPIVSPSRETKIGRADLTLADIRSDVHRAVQILQNVGDATLHAVDGRDILGPDHAHLLYDGIHPNAEGYKHMARQLITTLRTLNVINQPQPHPAAR</sequence>
<dbReference type="SUPFAM" id="SSF117074">
    <property type="entry name" value="Hypothetical protein PA1324"/>
    <property type="match status" value="1"/>
</dbReference>
<dbReference type="RefSeq" id="WP_167203412.1">
    <property type="nucleotide sequence ID" value="NZ_JAASRO010000001.1"/>
</dbReference>
<protein>
    <recommendedName>
        <fullName evidence="5">GDSL family lipase</fullName>
    </recommendedName>
</protein>
<evidence type="ECO:0000313" key="4">
    <source>
        <dbReference type="Proteomes" id="UP000555407"/>
    </source>
</evidence>
<keyword evidence="4" id="KW-1185">Reference proteome</keyword>
<name>A0A7X5ZYG2_9ACTN</name>
<dbReference type="Gene3D" id="3.40.50.1110">
    <property type="entry name" value="SGNH hydrolase"/>
    <property type="match status" value="1"/>
</dbReference>
<dbReference type="Gene3D" id="2.60.120.260">
    <property type="entry name" value="Galactose-binding domain-like"/>
    <property type="match status" value="1"/>
</dbReference>
<evidence type="ECO:0000313" key="3">
    <source>
        <dbReference type="EMBL" id="NIK54620.1"/>
    </source>
</evidence>
<evidence type="ECO:0008006" key="5">
    <source>
        <dbReference type="Google" id="ProtNLM"/>
    </source>
</evidence>
<dbReference type="InterPro" id="IPR048977">
    <property type="entry name" value="SsfX3-like_N"/>
</dbReference>
<dbReference type="EMBL" id="JAASRO010000001">
    <property type="protein sequence ID" value="NIK54620.1"/>
    <property type="molecule type" value="Genomic_DNA"/>
</dbReference>
<dbReference type="Proteomes" id="UP000555407">
    <property type="component" value="Unassembled WGS sequence"/>
</dbReference>
<feature type="domain" description="SsfX3-like N-terminal" evidence="2">
    <location>
        <begin position="13"/>
        <end position="125"/>
    </location>
</feature>
<comment type="caution">
    <text evidence="3">The sequence shown here is derived from an EMBL/GenBank/DDBJ whole genome shotgun (WGS) entry which is preliminary data.</text>
</comment>
<dbReference type="Pfam" id="PF21181">
    <property type="entry name" value="SsfX3_N"/>
    <property type="match status" value="1"/>
</dbReference>
<feature type="domain" description="SGNH hydrolase-type esterase" evidence="1">
    <location>
        <begin position="146"/>
        <end position="325"/>
    </location>
</feature>
<evidence type="ECO:0000259" key="1">
    <source>
        <dbReference type="Pfam" id="PF14606"/>
    </source>
</evidence>
<dbReference type="SUPFAM" id="SSF52266">
    <property type="entry name" value="SGNH hydrolase"/>
    <property type="match status" value="1"/>
</dbReference>
<accession>A0A7X5ZYG2</accession>
<dbReference type="InterPro" id="IPR013830">
    <property type="entry name" value="SGNH_hydro"/>
</dbReference>
<dbReference type="AlphaFoldDB" id="A0A7X5ZYG2"/>
<organism evidence="3 4">
    <name type="scientific">Kribbella shirazensis</name>
    <dbReference type="NCBI Taxonomy" id="1105143"/>
    <lineage>
        <taxon>Bacteria</taxon>
        <taxon>Bacillati</taxon>
        <taxon>Actinomycetota</taxon>
        <taxon>Actinomycetes</taxon>
        <taxon>Propionibacteriales</taxon>
        <taxon>Kribbellaceae</taxon>
        <taxon>Kribbella</taxon>
    </lineage>
</organism>
<dbReference type="InterPro" id="IPR036514">
    <property type="entry name" value="SGNH_hydro_sf"/>
</dbReference>
<gene>
    <name evidence="3" type="ORF">BJY22_000337</name>
</gene>
<proteinExistence type="predicted"/>
<evidence type="ECO:0000259" key="2">
    <source>
        <dbReference type="Pfam" id="PF21181"/>
    </source>
</evidence>
<reference evidence="3 4" key="1">
    <citation type="submission" date="2020-03" db="EMBL/GenBank/DDBJ databases">
        <title>Sequencing the genomes of 1000 actinobacteria strains.</title>
        <authorList>
            <person name="Klenk H.-P."/>
        </authorList>
    </citation>
    <scope>NUCLEOTIDE SEQUENCE [LARGE SCALE GENOMIC DNA]</scope>
    <source>
        <strain evidence="3 4">DSM 45490</strain>
    </source>
</reference>